<sequence length="100" mass="11595">MNSRKIDARKRLEKAVIEKGWSMPSISRFIGYDVKITLICNNGHSVKISPRKFYSSSDKNKCLMCKSKKNKVVQRKDLKVKTLHDLLSPRGFEILCSMYK</sequence>
<reference evidence="1 2" key="1">
    <citation type="submission" date="2014-10" db="EMBL/GenBank/DDBJ databases">
        <title>Genome sequencing of Vibrio sinaloensis T08.</title>
        <authorList>
            <person name="Chan K.-G."/>
            <person name="Mohamad N.I."/>
        </authorList>
    </citation>
    <scope>NUCLEOTIDE SEQUENCE [LARGE SCALE GENOMIC DNA]</scope>
    <source>
        <strain evidence="1 2">T08</strain>
    </source>
</reference>
<protein>
    <submittedName>
        <fullName evidence="1">Uncharacterized protein</fullName>
    </submittedName>
</protein>
<dbReference type="AlphaFoldDB" id="A0A0A5I2F9"/>
<evidence type="ECO:0000313" key="1">
    <source>
        <dbReference type="EMBL" id="KGY09954.1"/>
    </source>
</evidence>
<evidence type="ECO:0000313" key="2">
    <source>
        <dbReference type="Proteomes" id="UP000030451"/>
    </source>
</evidence>
<name>A0A0A5I2F9_PHOS4</name>
<accession>A0A0A5I2F9</accession>
<gene>
    <name evidence="1" type="ORF">NM06_03295</name>
</gene>
<organism evidence="1 2">
    <name type="scientific">Photobacterium sp. (strain ATCC 43367)</name>
    <dbReference type="NCBI Taxonomy" id="379097"/>
    <lineage>
        <taxon>Bacteria</taxon>
        <taxon>Pseudomonadati</taxon>
        <taxon>Pseudomonadota</taxon>
        <taxon>Gammaproteobacteria</taxon>
        <taxon>Vibrionales</taxon>
        <taxon>Vibrionaceae</taxon>
        <taxon>Vibrio</taxon>
        <taxon>Vibrio oreintalis group</taxon>
    </lineage>
</organism>
<dbReference type="Proteomes" id="UP000030451">
    <property type="component" value="Unassembled WGS sequence"/>
</dbReference>
<comment type="caution">
    <text evidence="1">The sequence shown here is derived from an EMBL/GenBank/DDBJ whole genome shotgun (WGS) entry which is preliminary data.</text>
</comment>
<dbReference type="EMBL" id="JRWP01000004">
    <property type="protein sequence ID" value="KGY09954.1"/>
    <property type="molecule type" value="Genomic_DNA"/>
</dbReference>
<proteinExistence type="predicted"/>